<dbReference type="EMBL" id="JAWZYT010001698">
    <property type="protein sequence ID" value="KAK4309895.1"/>
    <property type="molecule type" value="Genomic_DNA"/>
</dbReference>
<dbReference type="AlphaFoldDB" id="A0AAE1PMC1"/>
<dbReference type="Proteomes" id="UP001292094">
    <property type="component" value="Unassembled WGS sequence"/>
</dbReference>
<sequence length="74" mass="8231">MTLVIKLTRGGEVTQMALSWSDSLQASRPSHPHWNPFGHAGTHLHPLELIRGHWNAFGPTESNPFAYLDPSESI</sequence>
<evidence type="ECO:0000313" key="1">
    <source>
        <dbReference type="EMBL" id="KAK4309895.1"/>
    </source>
</evidence>
<gene>
    <name evidence="1" type="ORF">Pmani_018503</name>
</gene>
<accession>A0AAE1PMC1</accession>
<proteinExistence type="predicted"/>
<protein>
    <submittedName>
        <fullName evidence="1">Uncharacterized protein</fullName>
    </submittedName>
</protein>
<comment type="caution">
    <text evidence="1">The sequence shown here is derived from an EMBL/GenBank/DDBJ whole genome shotgun (WGS) entry which is preliminary data.</text>
</comment>
<name>A0AAE1PMC1_9EUCA</name>
<organism evidence="1 2">
    <name type="scientific">Petrolisthes manimaculis</name>
    <dbReference type="NCBI Taxonomy" id="1843537"/>
    <lineage>
        <taxon>Eukaryota</taxon>
        <taxon>Metazoa</taxon>
        <taxon>Ecdysozoa</taxon>
        <taxon>Arthropoda</taxon>
        <taxon>Crustacea</taxon>
        <taxon>Multicrustacea</taxon>
        <taxon>Malacostraca</taxon>
        <taxon>Eumalacostraca</taxon>
        <taxon>Eucarida</taxon>
        <taxon>Decapoda</taxon>
        <taxon>Pleocyemata</taxon>
        <taxon>Anomura</taxon>
        <taxon>Galatheoidea</taxon>
        <taxon>Porcellanidae</taxon>
        <taxon>Petrolisthes</taxon>
    </lineage>
</organism>
<keyword evidence="2" id="KW-1185">Reference proteome</keyword>
<reference evidence="1" key="1">
    <citation type="submission" date="2023-11" db="EMBL/GenBank/DDBJ databases">
        <title>Genome assemblies of two species of porcelain crab, Petrolisthes cinctipes and Petrolisthes manimaculis (Anomura: Porcellanidae).</title>
        <authorList>
            <person name="Angst P."/>
        </authorList>
    </citation>
    <scope>NUCLEOTIDE SEQUENCE</scope>
    <source>
        <strain evidence="1">PB745_02</strain>
        <tissue evidence="1">Gill</tissue>
    </source>
</reference>
<evidence type="ECO:0000313" key="2">
    <source>
        <dbReference type="Proteomes" id="UP001292094"/>
    </source>
</evidence>